<name>A0AAY4EIP2_9TELE</name>
<reference evidence="2 3" key="1">
    <citation type="submission" date="2020-06" db="EMBL/GenBank/DDBJ databases">
        <authorList>
            <consortium name="Wellcome Sanger Institute Data Sharing"/>
        </authorList>
    </citation>
    <scope>NUCLEOTIDE SEQUENCE [LARGE SCALE GENOMIC DNA]</scope>
</reference>
<sequence length="451" mass="48757">MCPSRLFRTLKTQQEQNKTLSNANVSKSSPACHGSKRGLENKDPSVAGRLKGVSRLPVLAKSLQHPTTAEAALGVTQMKWEQRPLLVGSCTRGPRFYIYFIYFCHLPDSLVQSTLQSVAASPWHLLCSQGRLHSAKRPRSGATTRLLRGYPLPGTWAPAPRIPITLQVSSVLQQRMLEKKIPDTYDQNAFSLDPGALCSILQSEGAGLTPLRSACSSGRNTSNFLVSVSRNASPFTPDPAALRSILQNEGIGAGTVAGANISACPSARTTSVYSVRVFYSPTTHLVVYNIEQSIQIVAVKTLNPEAESESHFQKRLEKGEKPSTQGPFVQAAHRASVIVFRSASKQLGDTPARAVGSEVTFTSAEPLNPVVLCHQRVMALRRRLPALGEMLLDEECSTYTSRPQSGPALPRCPNPIAVTLLFQDSTCFVPIGPGCCTLQSPASFHSSPIRA</sequence>
<feature type="region of interest" description="Disordered" evidence="1">
    <location>
        <begin position="17"/>
        <end position="46"/>
    </location>
</feature>
<evidence type="ECO:0000313" key="2">
    <source>
        <dbReference type="Ensembl" id="ENSDCDP00010057487.1"/>
    </source>
</evidence>
<dbReference type="PANTHER" id="PTHR15289:SF3">
    <property type="entry name" value="TASTIN"/>
    <property type="match status" value="1"/>
</dbReference>
<feature type="compositionally biased region" description="Polar residues" evidence="1">
    <location>
        <begin position="17"/>
        <end position="29"/>
    </location>
</feature>
<reference evidence="2" key="2">
    <citation type="submission" date="2025-08" db="UniProtKB">
        <authorList>
            <consortium name="Ensembl"/>
        </authorList>
    </citation>
    <scope>IDENTIFICATION</scope>
</reference>
<dbReference type="Ensembl" id="ENSDCDT00010068170.1">
    <property type="protein sequence ID" value="ENSDCDP00010057487.1"/>
    <property type="gene ID" value="ENSDCDG00010032556.1"/>
</dbReference>
<evidence type="ECO:0000313" key="3">
    <source>
        <dbReference type="Proteomes" id="UP000694580"/>
    </source>
</evidence>
<organism evidence="2 3">
    <name type="scientific">Denticeps clupeoides</name>
    <name type="common">denticle herring</name>
    <dbReference type="NCBI Taxonomy" id="299321"/>
    <lineage>
        <taxon>Eukaryota</taxon>
        <taxon>Metazoa</taxon>
        <taxon>Chordata</taxon>
        <taxon>Craniata</taxon>
        <taxon>Vertebrata</taxon>
        <taxon>Euteleostomi</taxon>
        <taxon>Actinopterygii</taxon>
        <taxon>Neopterygii</taxon>
        <taxon>Teleostei</taxon>
        <taxon>Clupei</taxon>
        <taxon>Clupeiformes</taxon>
        <taxon>Denticipitoidei</taxon>
        <taxon>Denticipitidae</taxon>
        <taxon>Denticeps</taxon>
    </lineage>
</organism>
<proteinExistence type="predicted"/>
<protein>
    <submittedName>
        <fullName evidence="2">Uncharacterized protein</fullName>
    </submittedName>
</protein>
<dbReference type="Proteomes" id="UP000694580">
    <property type="component" value="Chromosome 10"/>
</dbReference>
<keyword evidence="3" id="KW-1185">Reference proteome</keyword>
<dbReference type="PANTHER" id="PTHR15289">
    <property type="entry name" value="TASTIN"/>
    <property type="match status" value="1"/>
</dbReference>
<reference evidence="2" key="3">
    <citation type="submission" date="2025-09" db="UniProtKB">
        <authorList>
            <consortium name="Ensembl"/>
        </authorList>
    </citation>
    <scope>IDENTIFICATION</scope>
</reference>
<evidence type="ECO:0000256" key="1">
    <source>
        <dbReference type="SAM" id="MobiDB-lite"/>
    </source>
</evidence>
<dbReference type="InterPro" id="IPR026133">
    <property type="entry name" value="Tastin"/>
</dbReference>
<dbReference type="GeneTree" id="ENSGT01120000274986"/>
<dbReference type="AlphaFoldDB" id="A0AAY4EIP2"/>
<accession>A0AAY4EIP2</accession>